<evidence type="ECO:0000256" key="1">
    <source>
        <dbReference type="SAM" id="Phobius"/>
    </source>
</evidence>
<keyword evidence="1" id="KW-0472">Membrane</keyword>
<dbReference type="AlphaFoldDB" id="A0A2U1AG20"/>
<dbReference type="EMBL" id="QJSQ01000002">
    <property type="protein sequence ID" value="PYE27441.1"/>
    <property type="molecule type" value="Genomic_DNA"/>
</dbReference>
<keyword evidence="1" id="KW-0812">Transmembrane</keyword>
<evidence type="ECO:0000313" key="4">
    <source>
        <dbReference type="Proteomes" id="UP000247772"/>
    </source>
</evidence>
<keyword evidence="1" id="KW-1133">Transmembrane helix</keyword>
<dbReference type="Proteomes" id="UP000247772">
    <property type="component" value="Unassembled WGS sequence"/>
</dbReference>
<dbReference type="EMBL" id="JACHVZ010000008">
    <property type="protein sequence ID" value="MBB2928750.1"/>
    <property type="molecule type" value="Genomic_DNA"/>
</dbReference>
<keyword evidence="5" id="KW-1185">Reference proteome</keyword>
<dbReference type="RefSeq" id="WP_258365412.1">
    <property type="nucleotide sequence ID" value="NZ_JACHVZ010000008.1"/>
</dbReference>
<organism evidence="3 4">
    <name type="scientific">Paraburkholderia silvatlantica</name>
    <dbReference type="NCBI Taxonomy" id="321895"/>
    <lineage>
        <taxon>Bacteria</taxon>
        <taxon>Pseudomonadati</taxon>
        <taxon>Pseudomonadota</taxon>
        <taxon>Betaproteobacteria</taxon>
        <taxon>Burkholderiales</taxon>
        <taxon>Burkholderiaceae</taxon>
        <taxon>Paraburkholderia</taxon>
    </lineage>
</organism>
<accession>A0A2U1AG20</accession>
<name>A0A2U1AG20_9BURK</name>
<evidence type="ECO:0000313" key="5">
    <source>
        <dbReference type="Proteomes" id="UP000533533"/>
    </source>
</evidence>
<gene>
    <name evidence="3" type="ORF">C7410_102124</name>
    <name evidence="2" type="ORF">FHX59_003181</name>
</gene>
<evidence type="ECO:0000313" key="2">
    <source>
        <dbReference type="EMBL" id="MBB2928750.1"/>
    </source>
</evidence>
<feature type="transmembrane region" description="Helical" evidence="1">
    <location>
        <begin position="20"/>
        <end position="41"/>
    </location>
</feature>
<evidence type="ECO:0000313" key="3">
    <source>
        <dbReference type="EMBL" id="PYE27441.1"/>
    </source>
</evidence>
<proteinExistence type="predicted"/>
<reference evidence="3 4" key="1">
    <citation type="submission" date="2018-06" db="EMBL/GenBank/DDBJ databases">
        <title>Genomic Encyclopedia of Type Strains, Phase IV (KMG-V): Genome sequencing to study the core and pangenomes of soil and plant-associated prokaryotes.</title>
        <authorList>
            <person name="Whitman W."/>
        </authorList>
    </citation>
    <scope>NUCLEOTIDE SEQUENCE [LARGE SCALE GENOMIC DNA]</scope>
    <source>
        <strain evidence="3 4">SRCL-318</strain>
        <strain evidence="2 5">SRMrh-85</strain>
    </source>
</reference>
<dbReference type="Proteomes" id="UP000533533">
    <property type="component" value="Unassembled WGS sequence"/>
</dbReference>
<sequence length="42" mass="4469">MNTTTRPAASNAKSRKSITLLQMLALIGAGGIAASLLFRYFL</sequence>
<protein>
    <submittedName>
        <fullName evidence="3">Uncharacterized protein</fullName>
    </submittedName>
</protein>
<comment type="caution">
    <text evidence="3">The sequence shown here is derived from an EMBL/GenBank/DDBJ whole genome shotgun (WGS) entry which is preliminary data.</text>
</comment>